<name>A0A5C6G0S6_METRR</name>
<dbReference type="Proteomes" id="UP000317257">
    <property type="component" value="Unassembled WGS sequence"/>
</dbReference>
<organism evidence="1 2">
    <name type="scientific">Metarhizium rileyi (strain RCEF 4871)</name>
    <name type="common">Nomuraea rileyi</name>
    <dbReference type="NCBI Taxonomy" id="1649241"/>
    <lineage>
        <taxon>Eukaryota</taxon>
        <taxon>Fungi</taxon>
        <taxon>Dikarya</taxon>
        <taxon>Ascomycota</taxon>
        <taxon>Pezizomycotina</taxon>
        <taxon>Sordariomycetes</taxon>
        <taxon>Hypocreomycetidae</taxon>
        <taxon>Hypocreales</taxon>
        <taxon>Clavicipitaceae</taxon>
        <taxon>Metarhizium</taxon>
    </lineage>
</organism>
<gene>
    <name evidence="1" type="ORF">ED733_001711</name>
</gene>
<evidence type="ECO:0000313" key="1">
    <source>
        <dbReference type="EMBL" id="TWU70759.1"/>
    </source>
</evidence>
<proteinExistence type="predicted"/>
<evidence type="ECO:0000313" key="2">
    <source>
        <dbReference type="Proteomes" id="UP000317257"/>
    </source>
</evidence>
<dbReference type="EMBL" id="SBHS01000063">
    <property type="protein sequence ID" value="TWU70759.1"/>
    <property type="molecule type" value="Genomic_DNA"/>
</dbReference>
<comment type="caution">
    <text evidence="1">The sequence shown here is derived from an EMBL/GenBank/DDBJ whole genome shotgun (WGS) entry which is preliminary data.</text>
</comment>
<reference evidence="2" key="1">
    <citation type="submission" date="2018-12" db="EMBL/GenBank/DDBJ databases">
        <title>The complete genome of Metarhizium rileyi, a key fungal pathogen of Lepidoptera.</title>
        <authorList>
            <person name="Binneck E."/>
            <person name="Lastra C.C.L."/>
            <person name="Sosa-Gomez D.R."/>
        </authorList>
    </citation>
    <scope>NUCLEOTIDE SEQUENCE [LARGE SCALE GENOMIC DNA]</scope>
    <source>
        <strain evidence="2">Cep018-CH2</strain>
    </source>
</reference>
<sequence length="371" mass="42452">MENHIGIISVYLSDSDVLPDLPPGNVPGIWWRCLFVTQERIVHGESDGIKLRSLRVGDDSSMAWSVPPPNKARFEYFENMVFDPREWHDKDPKPTPNQMVAVSCNDPEAVGYSLLWSSRIMMIHAHKKGEDMSFYITQPHTCWLHMPVDQGELITEIYKGCGQLDHDSALGIKTSKGRCFLAGVCNRRARRWTLIDRPGQEARHIFYEASPTGINALAFENDYHSTPNQEFHSPLPPATSIRMSQQDYFYSSSQLRGLQYITPCRTEDRSSITGLLLSFADGHRESVGQVRLDLLTEHLDVSENQTAILGFRKKEGKHPCPYVAEIASPDFELGNNFVSIMQIFCRGKLEWFWTWFKCYVMYEGQESPRPI</sequence>
<protein>
    <submittedName>
        <fullName evidence="1">Uncharacterized protein</fullName>
    </submittedName>
</protein>
<accession>A0A5C6G0S6</accession>
<dbReference type="AlphaFoldDB" id="A0A5C6G0S6"/>